<dbReference type="SMART" id="SM00380">
    <property type="entry name" value="AP2"/>
    <property type="match status" value="1"/>
</dbReference>
<feature type="compositionally biased region" description="Low complexity" evidence="6">
    <location>
        <begin position="131"/>
        <end position="142"/>
    </location>
</feature>
<dbReference type="GO" id="GO:0003677">
    <property type="term" value="F:DNA binding"/>
    <property type="evidence" value="ECO:0007669"/>
    <property type="project" value="UniProtKB-KW"/>
</dbReference>
<feature type="region of interest" description="Disordered" evidence="6">
    <location>
        <begin position="77"/>
        <end position="207"/>
    </location>
</feature>
<keyword evidence="5" id="KW-0539">Nucleus</keyword>
<keyword evidence="2" id="KW-0805">Transcription regulation</keyword>
<organism evidence="8 9">
    <name type="scientific">Hondaea fermentalgiana</name>
    <dbReference type="NCBI Taxonomy" id="2315210"/>
    <lineage>
        <taxon>Eukaryota</taxon>
        <taxon>Sar</taxon>
        <taxon>Stramenopiles</taxon>
        <taxon>Bigyra</taxon>
        <taxon>Labyrinthulomycetes</taxon>
        <taxon>Thraustochytrida</taxon>
        <taxon>Thraustochytriidae</taxon>
        <taxon>Hondaea</taxon>
    </lineage>
</organism>
<dbReference type="InterPro" id="IPR001471">
    <property type="entry name" value="AP2/ERF_dom"/>
</dbReference>
<feature type="compositionally biased region" description="Low complexity" evidence="6">
    <location>
        <begin position="150"/>
        <end position="171"/>
    </location>
</feature>
<evidence type="ECO:0000313" key="9">
    <source>
        <dbReference type="Proteomes" id="UP000241890"/>
    </source>
</evidence>
<gene>
    <name evidence="8" type="ORF">FCC1311_108252</name>
</gene>
<evidence type="ECO:0000256" key="3">
    <source>
        <dbReference type="ARBA" id="ARBA00023125"/>
    </source>
</evidence>
<feature type="region of interest" description="Disordered" evidence="6">
    <location>
        <begin position="1"/>
        <end position="62"/>
    </location>
</feature>
<dbReference type="GO" id="GO:0003700">
    <property type="term" value="F:DNA-binding transcription factor activity"/>
    <property type="evidence" value="ECO:0007669"/>
    <property type="project" value="InterPro"/>
</dbReference>
<evidence type="ECO:0000256" key="6">
    <source>
        <dbReference type="SAM" id="MobiDB-lite"/>
    </source>
</evidence>
<keyword evidence="9" id="KW-1185">Reference proteome</keyword>
<dbReference type="InterPro" id="IPR036955">
    <property type="entry name" value="AP2/ERF_dom_sf"/>
</dbReference>
<evidence type="ECO:0000259" key="7">
    <source>
        <dbReference type="PROSITE" id="PS51032"/>
    </source>
</evidence>
<sequence length="281" mass="30168">MPGPGAAMQSEFNASPPERSYAGGQPLALGRAMSAPFPLAAGPRPTAFGPARQPLKLEQTPNLSSYRGDLAIQNERNDLPHLHVLSGTGASMMPPHADAQMHRRSEISMQAQKRKATSGLSHEADKRQHHGAPPSGAAAAEKPAPKIKTEASSSSRGRESGLSSARSVSSSQGPAVLPRSNSLPPPSAATGGSAAAAHREQEKSVSKYRGVSWHKRDRRWLARLWVAGKIRYLGSFCDEDEAALAVDLCALKEFGEHCPRLNFTSEQREQVKKTAQKLQFQ</sequence>
<dbReference type="AlphaFoldDB" id="A0A2R5H2I8"/>
<dbReference type="EMBL" id="BEYU01000203">
    <property type="protein sequence ID" value="GBG34604.1"/>
    <property type="molecule type" value="Genomic_DNA"/>
</dbReference>
<evidence type="ECO:0000256" key="1">
    <source>
        <dbReference type="ARBA" id="ARBA00004123"/>
    </source>
</evidence>
<accession>A0A2R5H2I8</accession>
<dbReference type="InParanoid" id="A0A2R5H2I8"/>
<keyword evidence="4" id="KW-0804">Transcription</keyword>
<dbReference type="InterPro" id="IPR016177">
    <property type="entry name" value="DNA-bd_dom_sf"/>
</dbReference>
<dbReference type="Gene3D" id="3.30.730.10">
    <property type="entry name" value="AP2/ERF domain"/>
    <property type="match status" value="1"/>
</dbReference>
<comment type="subcellular location">
    <subcellularLocation>
        <location evidence="1">Nucleus</location>
    </subcellularLocation>
</comment>
<dbReference type="SUPFAM" id="SSF54171">
    <property type="entry name" value="DNA-binding domain"/>
    <property type="match status" value="1"/>
</dbReference>
<reference evidence="8 9" key="1">
    <citation type="submission" date="2017-12" db="EMBL/GenBank/DDBJ databases">
        <title>Sequencing, de novo assembly and annotation of complete genome of a new Thraustochytrid species, strain FCC1311.</title>
        <authorList>
            <person name="Sedici K."/>
            <person name="Godart F."/>
            <person name="Aiese Cigliano R."/>
            <person name="Sanseverino W."/>
            <person name="Barakat M."/>
            <person name="Ortet P."/>
            <person name="Marechal E."/>
            <person name="Cagnac O."/>
            <person name="Amato A."/>
        </authorList>
    </citation>
    <scope>NUCLEOTIDE SEQUENCE [LARGE SCALE GENOMIC DNA]</scope>
</reference>
<evidence type="ECO:0000256" key="2">
    <source>
        <dbReference type="ARBA" id="ARBA00023015"/>
    </source>
</evidence>
<comment type="caution">
    <text evidence="8">The sequence shown here is derived from an EMBL/GenBank/DDBJ whole genome shotgun (WGS) entry which is preliminary data.</text>
</comment>
<evidence type="ECO:0000256" key="4">
    <source>
        <dbReference type="ARBA" id="ARBA00023163"/>
    </source>
</evidence>
<protein>
    <submittedName>
        <fullName evidence="8">AP2-like ethylene-responsive transcription factor AIL5</fullName>
    </submittedName>
</protein>
<dbReference type="OrthoDB" id="515900at2759"/>
<dbReference type="Proteomes" id="UP000241890">
    <property type="component" value="Unassembled WGS sequence"/>
</dbReference>
<evidence type="ECO:0000256" key="5">
    <source>
        <dbReference type="ARBA" id="ARBA00023242"/>
    </source>
</evidence>
<dbReference type="GO" id="GO:0005634">
    <property type="term" value="C:nucleus"/>
    <property type="evidence" value="ECO:0007669"/>
    <property type="project" value="UniProtKB-SubCell"/>
</dbReference>
<feature type="domain" description="AP2/ERF" evidence="7">
    <location>
        <begin position="207"/>
        <end position="264"/>
    </location>
</feature>
<dbReference type="PROSITE" id="PS51032">
    <property type="entry name" value="AP2_ERF"/>
    <property type="match status" value="1"/>
</dbReference>
<proteinExistence type="predicted"/>
<name>A0A2R5H2I8_9STRA</name>
<evidence type="ECO:0000313" key="8">
    <source>
        <dbReference type="EMBL" id="GBG34604.1"/>
    </source>
</evidence>
<keyword evidence="3" id="KW-0238">DNA-binding</keyword>